<dbReference type="PROSITE" id="PS50887">
    <property type="entry name" value="GGDEF"/>
    <property type="match status" value="1"/>
</dbReference>
<comment type="subcellular location">
    <subcellularLocation>
        <location evidence="2">Cell inner membrane</location>
    </subcellularLocation>
</comment>
<evidence type="ECO:0000256" key="1">
    <source>
        <dbReference type="ARBA" id="ARBA00001946"/>
    </source>
</evidence>
<evidence type="ECO:0000259" key="6">
    <source>
        <dbReference type="PROSITE" id="PS50885"/>
    </source>
</evidence>
<comment type="caution">
    <text evidence="8">The sequence shown here is derived from an EMBL/GenBank/DDBJ whole genome shotgun (WGS) entry which is preliminary data.</text>
</comment>
<keyword evidence="4" id="KW-0472">Membrane</keyword>
<evidence type="ECO:0000259" key="7">
    <source>
        <dbReference type="PROSITE" id="PS50887"/>
    </source>
</evidence>
<proteinExistence type="predicted"/>
<dbReference type="InterPro" id="IPR052163">
    <property type="entry name" value="DGC-Regulatory_Protein"/>
</dbReference>
<feature type="domain" description="GGDEF" evidence="7">
    <location>
        <begin position="250"/>
        <end position="385"/>
    </location>
</feature>
<feature type="coiled-coil region" evidence="3">
    <location>
        <begin position="188"/>
        <end position="215"/>
    </location>
</feature>
<dbReference type="PANTHER" id="PTHR46663:SF2">
    <property type="entry name" value="GGDEF DOMAIN-CONTAINING PROTEIN"/>
    <property type="match status" value="1"/>
</dbReference>
<keyword evidence="4" id="KW-0812">Transmembrane</keyword>
<dbReference type="InterPro" id="IPR033417">
    <property type="entry name" value="CHASE8"/>
</dbReference>
<name>A0A6I4KVE0_9PSED</name>
<dbReference type="EMBL" id="WKJZ01000001">
    <property type="protein sequence ID" value="MVW73733.1"/>
    <property type="molecule type" value="Genomic_DNA"/>
</dbReference>
<dbReference type="InterPro" id="IPR000160">
    <property type="entry name" value="GGDEF_dom"/>
</dbReference>
<evidence type="ECO:0000256" key="2">
    <source>
        <dbReference type="ARBA" id="ARBA00004533"/>
    </source>
</evidence>
<dbReference type="Gene3D" id="3.30.70.270">
    <property type="match status" value="1"/>
</dbReference>
<sequence length="389" mass="41975">MGLSSLSLTLVSLLALSSYAEHNLQLIARSLAYTLEAAVVFDDRAAVQEALELISSTEEVASATVLNQQGQTMASFDATAQGLLGSGEQLIARLLLPQRVSQPILYQGQTIGELQLSGQGATLARFVLGGLFGLAASLVFSALGAAYGSRRIQRAITQPLRDLSNVAHGISIDRTFNRRVPATHIADLNELAEDFNALLDQLETWQQQLQRENASLAHQASHDALTGLPNRAFFESRLLGAMREARDSQTQMAVLFLDSNKFKEINDRLGHAAGDAVLIAIAQRLRGLLREGDLVSRLGGDEFAVLLKPIHGEEDALLIADKIIDSMHSPIELPEGGQITTSLSIGIALYPEHANNPEALVHQADVAMYHAKRNQGGRTLAQPQETLTP</sequence>
<dbReference type="InterPro" id="IPR029787">
    <property type="entry name" value="Nucleotide_cyclase"/>
</dbReference>
<protein>
    <submittedName>
        <fullName evidence="8">Diguanylate cyclase</fullName>
    </submittedName>
</protein>
<comment type="cofactor">
    <cofactor evidence="1">
        <name>Mg(2+)</name>
        <dbReference type="ChEBI" id="CHEBI:18420"/>
    </cofactor>
</comment>
<dbReference type="Pfam" id="PF17152">
    <property type="entry name" value="CHASE8"/>
    <property type="match status" value="1"/>
</dbReference>
<evidence type="ECO:0000313" key="8">
    <source>
        <dbReference type="EMBL" id="MVW73733.1"/>
    </source>
</evidence>
<keyword evidence="5" id="KW-0732">Signal</keyword>
<keyword evidence="3" id="KW-0175">Coiled coil</keyword>
<dbReference type="InterPro" id="IPR003660">
    <property type="entry name" value="HAMP_dom"/>
</dbReference>
<organism evidence="8 9">
    <name type="scientific">Pseudomonas xionganensis</name>
    <dbReference type="NCBI Taxonomy" id="2654845"/>
    <lineage>
        <taxon>Bacteria</taxon>
        <taxon>Pseudomonadati</taxon>
        <taxon>Pseudomonadota</taxon>
        <taxon>Gammaproteobacteria</taxon>
        <taxon>Pseudomonadales</taxon>
        <taxon>Pseudomonadaceae</taxon>
        <taxon>Pseudomonas</taxon>
    </lineage>
</organism>
<evidence type="ECO:0000256" key="3">
    <source>
        <dbReference type="SAM" id="Coils"/>
    </source>
</evidence>
<dbReference type="NCBIfam" id="TIGR00254">
    <property type="entry name" value="GGDEF"/>
    <property type="match status" value="1"/>
</dbReference>
<dbReference type="SMART" id="SM00267">
    <property type="entry name" value="GGDEF"/>
    <property type="match status" value="1"/>
</dbReference>
<dbReference type="FunFam" id="3.30.70.270:FF:000001">
    <property type="entry name" value="Diguanylate cyclase domain protein"/>
    <property type="match status" value="1"/>
</dbReference>
<feature type="transmembrane region" description="Helical" evidence="4">
    <location>
        <begin position="126"/>
        <end position="147"/>
    </location>
</feature>
<feature type="domain" description="HAMP" evidence="6">
    <location>
        <begin position="154"/>
        <end position="207"/>
    </location>
</feature>
<dbReference type="AlphaFoldDB" id="A0A6I4KVE0"/>
<evidence type="ECO:0000256" key="4">
    <source>
        <dbReference type="SAM" id="Phobius"/>
    </source>
</evidence>
<dbReference type="PANTHER" id="PTHR46663">
    <property type="entry name" value="DIGUANYLATE CYCLASE DGCT-RELATED"/>
    <property type="match status" value="1"/>
</dbReference>
<evidence type="ECO:0000256" key="5">
    <source>
        <dbReference type="SAM" id="SignalP"/>
    </source>
</evidence>
<dbReference type="InterPro" id="IPR043128">
    <property type="entry name" value="Rev_trsase/Diguanyl_cyclase"/>
</dbReference>
<dbReference type="GO" id="GO:0007165">
    <property type="term" value="P:signal transduction"/>
    <property type="evidence" value="ECO:0007669"/>
    <property type="project" value="InterPro"/>
</dbReference>
<dbReference type="SMART" id="SM00304">
    <property type="entry name" value="HAMP"/>
    <property type="match status" value="1"/>
</dbReference>
<dbReference type="Proteomes" id="UP000429555">
    <property type="component" value="Unassembled WGS sequence"/>
</dbReference>
<keyword evidence="9" id="KW-1185">Reference proteome</keyword>
<dbReference type="PROSITE" id="PS50885">
    <property type="entry name" value="HAMP"/>
    <property type="match status" value="1"/>
</dbReference>
<dbReference type="Pfam" id="PF00990">
    <property type="entry name" value="GGDEF"/>
    <property type="match status" value="1"/>
</dbReference>
<feature type="signal peptide" evidence="5">
    <location>
        <begin position="1"/>
        <end position="20"/>
    </location>
</feature>
<dbReference type="GO" id="GO:0003824">
    <property type="term" value="F:catalytic activity"/>
    <property type="evidence" value="ECO:0007669"/>
    <property type="project" value="UniProtKB-ARBA"/>
</dbReference>
<dbReference type="CDD" id="cd01949">
    <property type="entry name" value="GGDEF"/>
    <property type="match status" value="1"/>
</dbReference>
<evidence type="ECO:0000313" key="9">
    <source>
        <dbReference type="Proteomes" id="UP000429555"/>
    </source>
</evidence>
<feature type="chain" id="PRO_5026271972" evidence="5">
    <location>
        <begin position="21"/>
        <end position="389"/>
    </location>
</feature>
<keyword evidence="4" id="KW-1133">Transmembrane helix</keyword>
<dbReference type="SUPFAM" id="SSF55073">
    <property type="entry name" value="Nucleotide cyclase"/>
    <property type="match status" value="1"/>
</dbReference>
<accession>A0A6I4KVE0</accession>
<gene>
    <name evidence="8" type="ORF">GJV18_00255</name>
</gene>
<reference evidence="8 9" key="1">
    <citation type="submission" date="2019-11" db="EMBL/GenBank/DDBJ databases">
        <title>Pseudomonas flavidum sp. nov., isolated from Baiyang Lake.</title>
        <authorList>
            <person name="Zhao Y."/>
        </authorList>
    </citation>
    <scope>NUCLEOTIDE SEQUENCE [LARGE SCALE GENOMIC DNA]</scope>
    <source>
        <strain evidence="9">R-22-3 w-18</strain>
    </source>
</reference>
<dbReference type="GO" id="GO:0005886">
    <property type="term" value="C:plasma membrane"/>
    <property type="evidence" value="ECO:0007669"/>
    <property type="project" value="UniProtKB-SubCell"/>
</dbReference>
<dbReference type="Gene3D" id="6.10.340.10">
    <property type="match status" value="1"/>
</dbReference>